<comment type="caution">
    <text evidence="1">The sequence shown here is derived from an EMBL/GenBank/DDBJ whole genome shotgun (WGS) entry which is preliminary data.</text>
</comment>
<accession>A0A660SK55</accession>
<protein>
    <recommendedName>
        <fullName evidence="3">DUF3187 family protein</fullName>
    </recommendedName>
</protein>
<evidence type="ECO:0000313" key="2">
    <source>
        <dbReference type="Proteomes" id="UP000268469"/>
    </source>
</evidence>
<evidence type="ECO:0008006" key="3">
    <source>
        <dbReference type="Google" id="ProtNLM"/>
    </source>
</evidence>
<evidence type="ECO:0000313" key="1">
    <source>
        <dbReference type="EMBL" id="RKX70421.1"/>
    </source>
</evidence>
<name>A0A660SK55_UNCW3</name>
<dbReference type="AlphaFoldDB" id="A0A660SK55"/>
<dbReference type="Proteomes" id="UP000268469">
    <property type="component" value="Unassembled WGS sequence"/>
</dbReference>
<organism evidence="1 2">
    <name type="scientific">candidate division WOR-3 bacterium</name>
    <dbReference type="NCBI Taxonomy" id="2052148"/>
    <lineage>
        <taxon>Bacteria</taxon>
        <taxon>Bacteria division WOR-3</taxon>
    </lineage>
</organism>
<sequence length="308" mass="35277">MLLLLLINLSGFAIGGMGRRDNPFQIPFDIIPRRNLVLGLSYQPEFLYIFDDRYSRSASDLGGLYPYLRFPFFLNLDFVARFNRYLDQNFDLLAQEEGLSRHLVGRGGVNRIDLGVEFSSSSIVLGFLHDIIFGSSEEIWTFQVGEVATADTLYYEFGGGGNRFQAGWLGTHLGIIGWGGWEEIRSETTLARPWLLGGGLRCRLTSWTTLMLLGSYEHWEGYENRPNLQLSLTSGPFSMGGFYRSWYYDGIRELGVIASFKLPIKRVGMVETSLFASITYDHGVKEVAFRPRLRIQVDEILKKRRRWY</sequence>
<dbReference type="EMBL" id="QNBE01000040">
    <property type="protein sequence ID" value="RKX70421.1"/>
    <property type="molecule type" value="Genomic_DNA"/>
</dbReference>
<proteinExistence type="predicted"/>
<reference evidence="1 2" key="1">
    <citation type="submission" date="2018-06" db="EMBL/GenBank/DDBJ databases">
        <title>Extensive metabolic versatility and redundancy in microbially diverse, dynamic hydrothermal sediments.</title>
        <authorList>
            <person name="Dombrowski N."/>
            <person name="Teske A."/>
            <person name="Baker B.J."/>
        </authorList>
    </citation>
    <scope>NUCLEOTIDE SEQUENCE [LARGE SCALE GENOMIC DNA]</scope>
    <source>
        <strain evidence="1">B36_G15</strain>
    </source>
</reference>
<gene>
    <name evidence="1" type="ORF">DRP53_05135</name>
</gene>